<keyword evidence="3" id="KW-0274">FAD</keyword>
<dbReference type="AlphaFoldDB" id="A0A1I0TDE9"/>
<gene>
    <name evidence="6" type="ORF">SAMN04488511_108200</name>
</gene>
<dbReference type="InterPro" id="IPR003680">
    <property type="entry name" value="Flavodoxin_fold"/>
</dbReference>
<organism evidence="6 7">
    <name type="scientific">Pedobacter suwonensis</name>
    <dbReference type="NCBI Taxonomy" id="332999"/>
    <lineage>
        <taxon>Bacteria</taxon>
        <taxon>Pseudomonadati</taxon>
        <taxon>Bacteroidota</taxon>
        <taxon>Sphingobacteriia</taxon>
        <taxon>Sphingobacteriales</taxon>
        <taxon>Sphingobacteriaceae</taxon>
        <taxon>Pedobacter</taxon>
    </lineage>
</organism>
<dbReference type="EMBL" id="FOJM01000008">
    <property type="protein sequence ID" value="SFA49759.1"/>
    <property type="molecule type" value="Genomic_DNA"/>
</dbReference>
<dbReference type="Pfam" id="PF02525">
    <property type="entry name" value="Flavodoxin_2"/>
    <property type="match status" value="1"/>
</dbReference>
<reference evidence="7" key="1">
    <citation type="submission" date="2016-10" db="EMBL/GenBank/DDBJ databases">
        <authorList>
            <person name="Varghese N."/>
            <person name="Submissions S."/>
        </authorList>
    </citation>
    <scope>NUCLEOTIDE SEQUENCE [LARGE SCALE GENOMIC DNA]</scope>
    <source>
        <strain evidence="7">DSM 18130</strain>
    </source>
</reference>
<proteinExistence type="inferred from homology"/>
<dbReference type="PANTHER" id="PTHR46305">
    <property type="match status" value="1"/>
</dbReference>
<comment type="similarity">
    <text evidence="4">Belongs to the oxidoreductase MdaB family.</text>
</comment>
<evidence type="ECO:0000256" key="1">
    <source>
        <dbReference type="ARBA" id="ARBA00001974"/>
    </source>
</evidence>
<keyword evidence="2" id="KW-0285">Flavoprotein</keyword>
<sequence length="222" mass="25681">MIQRYKLTYFNDTLYCDNFVSVNSKDKMTKIFIINGGQKFGHSGGRFNETVANATADFFSLQEGFEIKTTNINYEYNPKEEVAKYVWADIVIYHTPIWWFQLPHGFKKYIDVVFTEGHKNGIYISDGRKADHPTRNYGTGGMLHGRKYMVTSSWNAPKEAFTLPGEFFKETGVDDGVLFGFHRMNAFTGMEQIPGIHFHDVEKNADIRTALKLYQEHLNQIF</sequence>
<dbReference type="SUPFAM" id="SSF52218">
    <property type="entry name" value="Flavoproteins"/>
    <property type="match status" value="1"/>
</dbReference>
<evidence type="ECO:0000256" key="2">
    <source>
        <dbReference type="ARBA" id="ARBA00022630"/>
    </source>
</evidence>
<evidence type="ECO:0000313" key="6">
    <source>
        <dbReference type="EMBL" id="SFA49759.1"/>
    </source>
</evidence>
<dbReference type="Gene3D" id="3.40.50.360">
    <property type="match status" value="1"/>
</dbReference>
<protein>
    <submittedName>
        <fullName evidence="6">Modulator of drug activity B</fullName>
    </submittedName>
</protein>
<feature type="domain" description="Flavodoxin-like fold" evidence="5">
    <location>
        <begin position="30"/>
        <end position="218"/>
    </location>
</feature>
<dbReference type="Proteomes" id="UP000198836">
    <property type="component" value="Unassembled WGS sequence"/>
</dbReference>
<comment type="cofactor">
    <cofactor evidence="1">
        <name>FAD</name>
        <dbReference type="ChEBI" id="CHEBI:57692"/>
    </cofactor>
</comment>
<dbReference type="STRING" id="332999.SAMN04488511_108200"/>
<accession>A0A1I0TDE9</accession>
<evidence type="ECO:0000256" key="3">
    <source>
        <dbReference type="ARBA" id="ARBA00022827"/>
    </source>
</evidence>
<evidence type="ECO:0000313" key="7">
    <source>
        <dbReference type="Proteomes" id="UP000198836"/>
    </source>
</evidence>
<evidence type="ECO:0000259" key="5">
    <source>
        <dbReference type="Pfam" id="PF02525"/>
    </source>
</evidence>
<evidence type="ECO:0000256" key="4">
    <source>
        <dbReference type="ARBA" id="ARBA00037981"/>
    </source>
</evidence>
<name>A0A1I0TDE9_9SPHI</name>
<keyword evidence="7" id="KW-1185">Reference proteome</keyword>
<dbReference type="InterPro" id="IPR029039">
    <property type="entry name" value="Flavoprotein-like_sf"/>
</dbReference>
<dbReference type="PANTHER" id="PTHR46305:SF3">
    <property type="entry name" value="NADPH:QUINONE OXIDOREDUCTASE MDAB"/>
    <property type="match status" value="1"/>
</dbReference>
<dbReference type="InterPro" id="IPR052397">
    <property type="entry name" value="NADPH-QR_MdaB"/>
</dbReference>